<reference evidence="1 2" key="1">
    <citation type="submission" date="2014-06" db="EMBL/GenBank/DDBJ databases">
        <title>Genomes of Alteromonas australica, a world apart.</title>
        <authorList>
            <person name="Gonzaga A."/>
            <person name="Lopez-Perez M."/>
            <person name="Rodriguez-Valera F."/>
        </authorList>
    </citation>
    <scope>NUCLEOTIDE SEQUENCE [LARGE SCALE GENOMIC DNA]</scope>
    <source>
        <strain evidence="1 2">H 17</strain>
    </source>
</reference>
<dbReference type="RefSeq" id="WP_044057643.1">
    <property type="nucleotide sequence ID" value="NZ_CBCSKJ010000002.1"/>
</dbReference>
<dbReference type="Proteomes" id="UP000056090">
    <property type="component" value="Chromosome"/>
</dbReference>
<dbReference type="eggNOG" id="COG3916">
    <property type="taxonomic scope" value="Bacteria"/>
</dbReference>
<gene>
    <name evidence="1" type="ORF">EP13_13180</name>
</gene>
<dbReference type="GeneID" id="78255856"/>
<evidence type="ECO:0000313" key="2">
    <source>
        <dbReference type="Proteomes" id="UP000056090"/>
    </source>
</evidence>
<evidence type="ECO:0000313" key="1">
    <source>
        <dbReference type="EMBL" id="AIF99562.1"/>
    </source>
</evidence>
<accession>A0A075P8B7</accession>
<organism evidence="1 2">
    <name type="scientific">Alteromonas australica</name>
    <dbReference type="NCBI Taxonomy" id="589873"/>
    <lineage>
        <taxon>Bacteria</taxon>
        <taxon>Pseudomonadati</taxon>
        <taxon>Pseudomonadota</taxon>
        <taxon>Gammaproteobacteria</taxon>
        <taxon>Alteromonadales</taxon>
        <taxon>Alteromonadaceae</taxon>
        <taxon>Alteromonas/Salinimonas group</taxon>
        <taxon>Alteromonas</taxon>
    </lineage>
</organism>
<keyword evidence="2" id="KW-1185">Reference proteome</keyword>
<dbReference type="EMBL" id="CP008849">
    <property type="protein sequence ID" value="AIF99562.1"/>
    <property type="molecule type" value="Genomic_DNA"/>
</dbReference>
<evidence type="ECO:0008006" key="3">
    <source>
        <dbReference type="Google" id="ProtNLM"/>
    </source>
</evidence>
<dbReference type="InterPro" id="IPR016181">
    <property type="entry name" value="Acyl_CoA_acyltransferase"/>
</dbReference>
<name>A0A075P8B7_9ALTE</name>
<dbReference type="NCBIfam" id="TIGR03694">
    <property type="entry name" value="exosort_acyl"/>
    <property type="match status" value="1"/>
</dbReference>
<protein>
    <recommendedName>
        <fullName evidence="3">PEP-CTERM/exosortase system-associated acyltransferase</fullName>
    </recommendedName>
</protein>
<dbReference type="KEGG" id="aal:EP13_13180"/>
<dbReference type="Gene3D" id="3.40.630.30">
    <property type="match status" value="1"/>
</dbReference>
<dbReference type="InterPro" id="IPR022484">
    <property type="entry name" value="PEP-CTERM/exosrtase_acylTfrase"/>
</dbReference>
<proteinExistence type="predicted"/>
<dbReference type="Pfam" id="PF13444">
    <property type="entry name" value="Acetyltransf_5"/>
    <property type="match status" value="1"/>
</dbReference>
<sequence>MDGKANKPVLERLSHLVGTKNKLGKAIKGYSKYREANQIATHFSEYLLPVIASSRALKAQSYSIRHSVYCEELKLEATRPNRQESDEFDAYSIPCLIRHVSSDTIAGTVRMVRPTLESELLPIEKYCMHAITNDALLPTNFERSSICEISRLAIPAHFRRRSMDHFSGAEVGKLNPSTFSQTELRCFPFIAVGLYLTATALIIQEGIEHVYVMVEPRLAKNMRLVGIKFKQIGPVIDYHGQRAAHHVDLKALKYGLSGGFAVMRDDIVAKLAQEY</sequence>
<dbReference type="SUPFAM" id="SSF55729">
    <property type="entry name" value="Acyl-CoA N-acyltransferases (Nat)"/>
    <property type="match status" value="1"/>
</dbReference>
<dbReference type="AlphaFoldDB" id="A0A075P8B7"/>